<proteinExistence type="inferred from homology"/>
<evidence type="ECO:0000313" key="7">
    <source>
        <dbReference type="Proteomes" id="UP000410492"/>
    </source>
</evidence>
<dbReference type="InterPro" id="IPR008758">
    <property type="entry name" value="Peptidase_S28"/>
</dbReference>
<evidence type="ECO:0000256" key="3">
    <source>
        <dbReference type="ARBA" id="ARBA00022729"/>
    </source>
</evidence>
<evidence type="ECO:0000256" key="1">
    <source>
        <dbReference type="ARBA" id="ARBA00011079"/>
    </source>
</evidence>
<dbReference type="InterPro" id="IPR029058">
    <property type="entry name" value="AB_hydrolase_fold"/>
</dbReference>
<comment type="similarity">
    <text evidence="1">Belongs to the peptidase S28 family.</text>
</comment>
<evidence type="ECO:0000256" key="4">
    <source>
        <dbReference type="ARBA" id="ARBA00022801"/>
    </source>
</evidence>
<protein>
    <submittedName>
        <fullName evidence="6">Uncharacterized protein</fullName>
    </submittedName>
</protein>
<keyword evidence="4" id="KW-0378">Hydrolase</keyword>
<accession>A0A653DND7</accession>
<dbReference type="PANTHER" id="PTHR11010:SF38">
    <property type="entry name" value="LYSOSOMAL PRO-X CARBOXYPEPTIDASE"/>
    <property type="match status" value="1"/>
</dbReference>
<evidence type="ECO:0000256" key="5">
    <source>
        <dbReference type="ARBA" id="ARBA00023180"/>
    </source>
</evidence>
<dbReference type="OrthoDB" id="6745559at2759"/>
<dbReference type="AlphaFoldDB" id="A0A653DND7"/>
<dbReference type="PANTHER" id="PTHR11010">
    <property type="entry name" value="PROTEASE S28 PRO-X CARBOXYPEPTIDASE-RELATED"/>
    <property type="match status" value="1"/>
</dbReference>
<dbReference type="GO" id="GO:0008239">
    <property type="term" value="F:dipeptidyl-peptidase activity"/>
    <property type="evidence" value="ECO:0007669"/>
    <property type="project" value="TreeGrafter"/>
</dbReference>
<evidence type="ECO:0000313" key="6">
    <source>
        <dbReference type="EMBL" id="VEN61751.1"/>
    </source>
</evidence>
<gene>
    <name evidence="6" type="ORF">CALMAC_LOCUS19081</name>
</gene>
<keyword evidence="2" id="KW-0645">Protease</keyword>
<name>A0A653DND7_CALMS</name>
<keyword evidence="5" id="KW-0325">Glycoprotein</keyword>
<organism evidence="6 7">
    <name type="scientific">Callosobruchus maculatus</name>
    <name type="common">Southern cowpea weevil</name>
    <name type="synonym">Pulse bruchid</name>
    <dbReference type="NCBI Taxonomy" id="64391"/>
    <lineage>
        <taxon>Eukaryota</taxon>
        <taxon>Metazoa</taxon>
        <taxon>Ecdysozoa</taxon>
        <taxon>Arthropoda</taxon>
        <taxon>Hexapoda</taxon>
        <taxon>Insecta</taxon>
        <taxon>Pterygota</taxon>
        <taxon>Neoptera</taxon>
        <taxon>Endopterygota</taxon>
        <taxon>Coleoptera</taxon>
        <taxon>Polyphaga</taxon>
        <taxon>Cucujiformia</taxon>
        <taxon>Chrysomeloidea</taxon>
        <taxon>Chrysomelidae</taxon>
        <taxon>Bruchinae</taxon>
        <taxon>Bruchini</taxon>
        <taxon>Callosobruchus</taxon>
    </lineage>
</organism>
<keyword evidence="3" id="KW-0732">Signal</keyword>
<reference evidence="6 7" key="1">
    <citation type="submission" date="2019-01" db="EMBL/GenBank/DDBJ databases">
        <authorList>
            <person name="Sayadi A."/>
        </authorList>
    </citation>
    <scope>NUCLEOTIDE SEQUENCE [LARGE SCALE GENOMIC DNA]</scope>
</reference>
<dbReference type="Gene3D" id="3.40.50.1820">
    <property type="entry name" value="alpha/beta hydrolase"/>
    <property type="match status" value="1"/>
</dbReference>
<sequence>MGRWVTLSFFGSRCVSSSLFRDISQGSYGGMLAAWLRMKYPTSVIGAIASSAPIWYFLDQVPCNQFYEKVTDVFQTYGGDECVDVIKMSWKMIRNISRGEKGR</sequence>
<dbReference type="GO" id="GO:0070008">
    <property type="term" value="F:serine-type exopeptidase activity"/>
    <property type="evidence" value="ECO:0007669"/>
    <property type="project" value="InterPro"/>
</dbReference>
<dbReference type="Pfam" id="PF05577">
    <property type="entry name" value="Peptidase_S28"/>
    <property type="match status" value="1"/>
</dbReference>
<evidence type="ECO:0000256" key="2">
    <source>
        <dbReference type="ARBA" id="ARBA00022670"/>
    </source>
</evidence>
<keyword evidence="7" id="KW-1185">Reference proteome</keyword>
<dbReference type="EMBL" id="CAACVG010013387">
    <property type="protein sequence ID" value="VEN61751.1"/>
    <property type="molecule type" value="Genomic_DNA"/>
</dbReference>
<dbReference type="Proteomes" id="UP000410492">
    <property type="component" value="Unassembled WGS sequence"/>
</dbReference>
<dbReference type="GO" id="GO:0006508">
    <property type="term" value="P:proteolysis"/>
    <property type="evidence" value="ECO:0007669"/>
    <property type="project" value="UniProtKB-KW"/>
</dbReference>
<dbReference type="SUPFAM" id="SSF53474">
    <property type="entry name" value="alpha/beta-Hydrolases"/>
    <property type="match status" value="1"/>
</dbReference>